<dbReference type="RefSeq" id="WP_124775101.1">
    <property type="nucleotide sequence ID" value="NZ_QGSZ01000273.1"/>
</dbReference>
<keyword evidence="2" id="KW-1185">Reference proteome</keyword>
<evidence type="ECO:0000313" key="1">
    <source>
        <dbReference type="EMBL" id="RQW99273.1"/>
    </source>
</evidence>
<organism evidence="1 2">
    <name type="scientific">Micromonospora inaquosa</name>
    <dbReference type="NCBI Taxonomy" id="2203716"/>
    <lineage>
        <taxon>Bacteria</taxon>
        <taxon>Bacillati</taxon>
        <taxon>Actinomycetota</taxon>
        <taxon>Actinomycetes</taxon>
        <taxon>Micromonosporales</taxon>
        <taxon>Micromonosporaceae</taxon>
        <taxon>Micromonospora</taxon>
    </lineage>
</organism>
<dbReference type="Proteomes" id="UP000282312">
    <property type="component" value="Unassembled WGS sequence"/>
</dbReference>
<accession>A0A3N9WEC2</accession>
<protein>
    <submittedName>
        <fullName evidence="1">Uncharacterized protein</fullName>
    </submittedName>
</protein>
<gene>
    <name evidence="1" type="ORF">DLJ59_25110</name>
</gene>
<dbReference type="AlphaFoldDB" id="A0A3N9WEC2"/>
<dbReference type="EMBL" id="QGSZ01000273">
    <property type="protein sequence ID" value="RQW99273.1"/>
    <property type="molecule type" value="Genomic_DNA"/>
</dbReference>
<dbReference type="OrthoDB" id="3394020at2"/>
<proteinExistence type="predicted"/>
<name>A0A3N9WEC2_9ACTN</name>
<comment type="caution">
    <text evidence="1">The sequence shown here is derived from an EMBL/GenBank/DDBJ whole genome shotgun (WGS) entry which is preliminary data.</text>
</comment>
<evidence type="ECO:0000313" key="2">
    <source>
        <dbReference type="Proteomes" id="UP000282312"/>
    </source>
</evidence>
<sequence length="66" mass="7274">MVVIIEADKAHADEIADARSVLLVHRAEPDGLCWGCHEVSCRFAWFPCPQARWAQRVLAADGGDGR</sequence>
<reference evidence="1 2" key="1">
    <citation type="submission" date="2018-05" db="EMBL/GenBank/DDBJ databases">
        <title>Micromonospora from Atacama Desert.</title>
        <authorList>
            <person name="Carro L."/>
            <person name="Goodfellow M."/>
            <person name="Klenk H.-P."/>
        </authorList>
    </citation>
    <scope>NUCLEOTIDE SEQUENCE [LARGE SCALE GENOMIC DNA]</scope>
    <source>
        <strain evidence="1 2">LB39</strain>
    </source>
</reference>